<feature type="compositionally biased region" description="Polar residues" evidence="1">
    <location>
        <begin position="40"/>
        <end position="53"/>
    </location>
</feature>
<reference evidence="3 4" key="1">
    <citation type="submission" date="2014-04" db="EMBL/GenBank/DDBJ databases">
        <authorList>
            <consortium name="DOE Joint Genome Institute"/>
            <person name="Kuo A."/>
            <person name="Kohler A."/>
            <person name="Costa M.D."/>
            <person name="Nagy L.G."/>
            <person name="Floudas D."/>
            <person name="Copeland A."/>
            <person name="Barry K.W."/>
            <person name="Cichocki N."/>
            <person name="Veneault-Fourrey C."/>
            <person name="LaButti K."/>
            <person name="Lindquist E.A."/>
            <person name="Lipzen A."/>
            <person name="Lundell T."/>
            <person name="Morin E."/>
            <person name="Murat C."/>
            <person name="Sun H."/>
            <person name="Tunlid A."/>
            <person name="Henrissat B."/>
            <person name="Grigoriev I.V."/>
            <person name="Hibbett D.S."/>
            <person name="Martin F."/>
            <person name="Nordberg H.P."/>
            <person name="Cantor M.N."/>
            <person name="Hua S.X."/>
        </authorList>
    </citation>
    <scope>NUCLEOTIDE SEQUENCE [LARGE SCALE GENOMIC DNA]</scope>
    <source>
        <strain evidence="3 4">441</strain>
    </source>
</reference>
<dbReference type="OrthoDB" id="429143at2759"/>
<dbReference type="InterPro" id="IPR006076">
    <property type="entry name" value="FAD-dep_OxRdtase"/>
</dbReference>
<evidence type="ECO:0000256" key="1">
    <source>
        <dbReference type="SAM" id="MobiDB-lite"/>
    </source>
</evidence>
<keyword evidence="4" id="KW-1185">Reference proteome</keyword>
<evidence type="ECO:0000313" key="4">
    <source>
        <dbReference type="Proteomes" id="UP000054018"/>
    </source>
</evidence>
<dbReference type="AlphaFoldDB" id="A0A0C9YTP8"/>
<dbReference type="STRING" id="765257.A0A0C9YTP8"/>
<dbReference type="PANTHER" id="PTHR13847">
    <property type="entry name" value="SARCOSINE DEHYDROGENASE-RELATED"/>
    <property type="match status" value="1"/>
</dbReference>
<sequence>MLGRTAALGFEGSKNAQAAFDAVVSVSAECLRQPAKLPSANPTRSFWTHSSPDANPLAREGSHGPLTTDADICIIGSGISGISVAYHIAEAVGNQTILDAPLRVVILEARDFCSGATGRNGGHLTPHTFYSFAVRQNQFGTDEAIRSSALEERTASSLVNIIERNGWSEKVDLVSGGNVCLFFTEDEERGTRTDFECAEHAGINVDDVQWLTRDAVENSYGPPYSAIKIHGHNLWPLKLVTLLYQHAKQRTSEHFDLKLHTRTPVTSITRSSSEDSNAGSTYILSTPRGSISCSRIVHATNAYASHLLPSLAGPSGIIPTRGQVIATRASAGQAPTKTNGWIANRGCEYWFPRLLRPGEETPLVILGGGREASGPQFELYVDDDSSINPVVGKELRKFLPAVFEGKPEHGNEPEMEWTGIMGYTATGDPFVGPVFNFSTGQKEDYEGQYIAAGYTGHGMPRAFACAEVVVQMIIAELTGTQWSRPTWFPKRYLTESRLKHRN</sequence>
<dbReference type="InterPro" id="IPR036188">
    <property type="entry name" value="FAD/NAD-bd_sf"/>
</dbReference>
<dbReference type="Proteomes" id="UP000054018">
    <property type="component" value="Unassembled WGS sequence"/>
</dbReference>
<reference evidence="4" key="2">
    <citation type="submission" date="2015-01" db="EMBL/GenBank/DDBJ databases">
        <title>Evolutionary Origins and Diversification of the Mycorrhizal Mutualists.</title>
        <authorList>
            <consortium name="DOE Joint Genome Institute"/>
            <consortium name="Mycorrhizal Genomics Consortium"/>
            <person name="Kohler A."/>
            <person name="Kuo A."/>
            <person name="Nagy L.G."/>
            <person name="Floudas D."/>
            <person name="Copeland A."/>
            <person name="Barry K.W."/>
            <person name="Cichocki N."/>
            <person name="Veneault-Fourrey C."/>
            <person name="LaButti K."/>
            <person name="Lindquist E.A."/>
            <person name="Lipzen A."/>
            <person name="Lundell T."/>
            <person name="Morin E."/>
            <person name="Murat C."/>
            <person name="Riley R."/>
            <person name="Ohm R."/>
            <person name="Sun H."/>
            <person name="Tunlid A."/>
            <person name="Henrissat B."/>
            <person name="Grigoriev I.V."/>
            <person name="Hibbett D.S."/>
            <person name="Martin F."/>
        </authorList>
    </citation>
    <scope>NUCLEOTIDE SEQUENCE [LARGE SCALE GENOMIC DNA]</scope>
    <source>
        <strain evidence="4">441</strain>
    </source>
</reference>
<dbReference type="Pfam" id="PF01266">
    <property type="entry name" value="DAO"/>
    <property type="match status" value="1"/>
</dbReference>
<dbReference type="SUPFAM" id="SSF51971">
    <property type="entry name" value="Nucleotide-binding domain"/>
    <property type="match status" value="1"/>
</dbReference>
<protein>
    <recommendedName>
        <fullName evidence="2">FAD dependent oxidoreductase domain-containing protein</fullName>
    </recommendedName>
</protein>
<dbReference type="Gene3D" id="3.50.50.60">
    <property type="entry name" value="FAD/NAD(P)-binding domain"/>
    <property type="match status" value="1"/>
</dbReference>
<dbReference type="PANTHER" id="PTHR13847:SF260">
    <property type="entry name" value="FAD DEPENDENT OXIDOREDUCTASE DOMAIN-CONTAINING PROTEIN"/>
    <property type="match status" value="1"/>
</dbReference>
<evidence type="ECO:0000259" key="2">
    <source>
        <dbReference type="Pfam" id="PF01266"/>
    </source>
</evidence>
<dbReference type="GO" id="GO:0005737">
    <property type="term" value="C:cytoplasm"/>
    <property type="evidence" value="ECO:0007669"/>
    <property type="project" value="TreeGrafter"/>
</dbReference>
<organism evidence="3 4">
    <name type="scientific">Pisolithus microcarpus 441</name>
    <dbReference type="NCBI Taxonomy" id="765257"/>
    <lineage>
        <taxon>Eukaryota</taxon>
        <taxon>Fungi</taxon>
        <taxon>Dikarya</taxon>
        <taxon>Basidiomycota</taxon>
        <taxon>Agaricomycotina</taxon>
        <taxon>Agaricomycetes</taxon>
        <taxon>Agaricomycetidae</taxon>
        <taxon>Boletales</taxon>
        <taxon>Sclerodermatineae</taxon>
        <taxon>Pisolithaceae</taxon>
        <taxon>Pisolithus</taxon>
    </lineage>
</organism>
<feature type="region of interest" description="Disordered" evidence="1">
    <location>
        <begin position="36"/>
        <end position="61"/>
    </location>
</feature>
<dbReference type="EMBL" id="KN833772">
    <property type="protein sequence ID" value="KIK20071.1"/>
    <property type="molecule type" value="Genomic_DNA"/>
</dbReference>
<proteinExistence type="predicted"/>
<dbReference type="Gene3D" id="3.30.9.10">
    <property type="entry name" value="D-Amino Acid Oxidase, subunit A, domain 2"/>
    <property type="match status" value="1"/>
</dbReference>
<gene>
    <name evidence="3" type="ORF">PISMIDRAFT_682572</name>
</gene>
<evidence type="ECO:0000313" key="3">
    <source>
        <dbReference type="EMBL" id="KIK20071.1"/>
    </source>
</evidence>
<accession>A0A0C9YTP8</accession>
<feature type="domain" description="FAD dependent oxidoreductase" evidence="2">
    <location>
        <begin position="71"/>
        <end position="472"/>
    </location>
</feature>
<dbReference type="HOGENOM" id="CLU_022730_3_1_1"/>
<name>A0A0C9YTP8_9AGAM</name>